<dbReference type="Proteomes" id="UP001058626">
    <property type="component" value="Chromosome"/>
</dbReference>
<dbReference type="AlphaFoldDB" id="A0A9N7QNK0"/>
<protein>
    <submittedName>
        <fullName evidence="2">Uncharacterized protein</fullName>
    </submittedName>
</protein>
<keyword evidence="3" id="KW-1185">Reference proteome</keyword>
<proteinExistence type="predicted"/>
<evidence type="ECO:0000313" key="2">
    <source>
        <dbReference type="EMBL" id="BDN82970.1"/>
    </source>
</evidence>
<organism evidence="2 3">
    <name type="scientific">Mycobacterium pseudoshottsii</name>
    <dbReference type="NCBI Taxonomy" id="265949"/>
    <lineage>
        <taxon>Bacteria</taxon>
        <taxon>Bacillati</taxon>
        <taxon>Actinomycetota</taxon>
        <taxon>Actinomycetes</taxon>
        <taxon>Mycobacteriales</taxon>
        <taxon>Mycobacteriaceae</taxon>
        <taxon>Mycobacterium</taxon>
        <taxon>Mycobacterium ulcerans group</taxon>
    </lineage>
</organism>
<feature type="region of interest" description="Disordered" evidence="1">
    <location>
        <begin position="15"/>
        <end position="67"/>
    </location>
</feature>
<dbReference type="EMBL" id="AP026367">
    <property type="protein sequence ID" value="BDN82970.1"/>
    <property type="molecule type" value="Genomic_DNA"/>
</dbReference>
<gene>
    <name evidence="2" type="ORF">NJB1907Z4_C31850</name>
</gene>
<reference evidence="2" key="1">
    <citation type="submission" date="2022-06" db="EMBL/GenBank/DDBJ databases">
        <title>Complete genome sequence of Mycobacterium pseudoshottsii NJB1907-Z4.</title>
        <authorList>
            <person name="Komine T."/>
            <person name="Fukano H."/>
            <person name="Wada S."/>
        </authorList>
    </citation>
    <scope>NUCLEOTIDE SEQUENCE</scope>
    <source>
        <strain evidence="2">NJB1907-Z4</strain>
    </source>
</reference>
<accession>A0A9N7QNK0</accession>
<evidence type="ECO:0000256" key="1">
    <source>
        <dbReference type="SAM" id="MobiDB-lite"/>
    </source>
</evidence>
<name>A0A9N7QNK0_9MYCO</name>
<sequence length="67" mass="7228">MARNGYHQEREVLTAAGAAKAHAPRVNDRRVDAQAKYPAAPRQRKGALTNIHPTGADPMTYASTGRS</sequence>
<evidence type="ECO:0000313" key="3">
    <source>
        <dbReference type="Proteomes" id="UP001058626"/>
    </source>
</evidence>